<dbReference type="EnsemblPlants" id="OB11G27130.1">
    <property type="protein sequence ID" value="OB11G27130.1"/>
    <property type="gene ID" value="OB11G27130"/>
</dbReference>
<evidence type="ECO:0000313" key="4">
    <source>
        <dbReference type="Proteomes" id="UP000006038"/>
    </source>
</evidence>
<evidence type="ECO:0000256" key="1">
    <source>
        <dbReference type="SAM" id="MobiDB-lite"/>
    </source>
</evidence>
<dbReference type="Gramene" id="OB11G27130.1">
    <property type="protein sequence ID" value="OB11G27130.1"/>
    <property type="gene ID" value="OB11G27130"/>
</dbReference>
<dbReference type="SMART" id="SM00327">
    <property type="entry name" value="VWA"/>
    <property type="match status" value="1"/>
</dbReference>
<feature type="compositionally biased region" description="Basic and acidic residues" evidence="1">
    <location>
        <begin position="624"/>
        <end position="640"/>
    </location>
</feature>
<dbReference type="OMA" id="RAMHHDM"/>
<dbReference type="InterPro" id="IPR036465">
    <property type="entry name" value="vWFA_dom_sf"/>
</dbReference>
<dbReference type="eggNOG" id="ENOG502R5ZZ">
    <property type="taxonomic scope" value="Eukaryota"/>
</dbReference>
<evidence type="ECO:0000313" key="3">
    <source>
        <dbReference type="EnsemblPlants" id="OB11G27130.1"/>
    </source>
</evidence>
<reference evidence="3" key="1">
    <citation type="journal article" date="2013" name="Nat. Commun.">
        <title>Whole-genome sequencing of Oryza brachyantha reveals mechanisms underlying Oryza genome evolution.</title>
        <authorList>
            <person name="Chen J."/>
            <person name="Huang Q."/>
            <person name="Gao D."/>
            <person name="Wang J."/>
            <person name="Lang Y."/>
            <person name="Liu T."/>
            <person name="Li B."/>
            <person name="Bai Z."/>
            <person name="Luis Goicoechea J."/>
            <person name="Liang C."/>
            <person name="Chen C."/>
            <person name="Zhang W."/>
            <person name="Sun S."/>
            <person name="Liao Y."/>
            <person name="Zhang X."/>
            <person name="Yang L."/>
            <person name="Song C."/>
            <person name="Wang M."/>
            <person name="Shi J."/>
            <person name="Liu G."/>
            <person name="Liu J."/>
            <person name="Zhou H."/>
            <person name="Zhou W."/>
            <person name="Yu Q."/>
            <person name="An N."/>
            <person name="Chen Y."/>
            <person name="Cai Q."/>
            <person name="Wang B."/>
            <person name="Liu B."/>
            <person name="Min J."/>
            <person name="Huang Y."/>
            <person name="Wu H."/>
            <person name="Li Z."/>
            <person name="Zhang Y."/>
            <person name="Yin Y."/>
            <person name="Song W."/>
            <person name="Jiang J."/>
            <person name="Jackson S.A."/>
            <person name="Wing R.A."/>
            <person name="Wang J."/>
            <person name="Chen M."/>
        </authorList>
    </citation>
    <scope>NUCLEOTIDE SEQUENCE [LARGE SCALE GENOMIC DNA]</scope>
    <source>
        <strain evidence="3">cv. IRGC 101232</strain>
    </source>
</reference>
<organism evidence="3">
    <name type="scientific">Oryza brachyantha</name>
    <name type="common">malo sina</name>
    <dbReference type="NCBI Taxonomy" id="4533"/>
    <lineage>
        <taxon>Eukaryota</taxon>
        <taxon>Viridiplantae</taxon>
        <taxon>Streptophyta</taxon>
        <taxon>Embryophyta</taxon>
        <taxon>Tracheophyta</taxon>
        <taxon>Spermatophyta</taxon>
        <taxon>Magnoliopsida</taxon>
        <taxon>Liliopsida</taxon>
        <taxon>Poales</taxon>
        <taxon>Poaceae</taxon>
        <taxon>BOP clade</taxon>
        <taxon>Oryzoideae</taxon>
        <taxon>Oryzeae</taxon>
        <taxon>Oryzinae</taxon>
        <taxon>Oryza</taxon>
    </lineage>
</organism>
<dbReference type="InterPro" id="IPR051266">
    <property type="entry name" value="CLCR"/>
</dbReference>
<dbReference type="Pfam" id="PF13519">
    <property type="entry name" value="VWA_2"/>
    <property type="match status" value="1"/>
</dbReference>
<accession>J3NA77</accession>
<dbReference type="InterPro" id="IPR002035">
    <property type="entry name" value="VWF_A"/>
</dbReference>
<protein>
    <recommendedName>
        <fullName evidence="2">VWFA domain-containing protein</fullName>
    </recommendedName>
</protein>
<feature type="domain" description="VWFA" evidence="2">
    <location>
        <begin position="79"/>
        <end position="259"/>
    </location>
</feature>
<gene>
    <name evidence="3" type="primary">LOC102720002</name>
</gene>
<dbReference type="SUPFAM" id="SSF53300">
    <property type="entry name" value="vWA-like"/>
    <property type="match status" value="1"/>
</dbReference>
<dbReference type="Gene3D" id="3.40.50.410">
    <property type="entry name" value="von Willebrand factor, type A domain"/>
    <property type="match status" value="1"/>
</dbReference>
<reference evidence="3" key="2">
    <citation type="submission" date="2013-04" db="UniProtKB">
        <authorList>
            <consortium name="EnsemblPlants"/>
        </authorList>
    </citation>
    <scope>IDENTIFICATION</scope>
</reference>
<proteinExistence type="predicted"/>
<dbReference type="Proteomes" id="UP000006038">
    <property type="component" value="Chromosome 11"/>
</dbReference>
<name>J3NA77_ORYBR</name>
<dbReference type="PANTHER" id="PTHR10579:SF135">
    <property type="entry name" value="OS12G0203500 PROTEIN"/>
    <property type="match status" value="1"/>
</dbReference>
<dbReference type="PANTHER" id="PTHR10579">
    <property type="entry name" value="CALCIUM-ACTIVATED CHLORIDE CHANNEL REGULATOR"/>
    <property type="match status" value="1"/>
</dbReference>
<keyword evidence="4" id="KW-1185">Reference proteome</keyword>
<feature type="region of interest" description="Disordered" evidence="1">
    <location>
        <begin position="608"/>
        <end position="640"/>
    </location>
</feature>
<dbReference type="PROSITE" id="PS50234">
    <property type="entry name" value="VWFA"/>
    <property type="match status" value="1"/>
</dbReference>
<evidence type="ECO:0000259" key="2">
    <source>
        <dbReference type="PROSITE" id="PS50234"/>
    </source>
</evidence>
<sequence length="640" mass="70150">MAPPQVIFSYPIIIFQESDFVKNGLKIRSSKAFEADKSGKVTLRGEPKEKAIPSNEERKEWPVLVHVVAPAKMERFPIDLVAVLDVSGSMSKATSRHGWTRLHLVKAAMQIVTKKLGAGDRLAVVPFNRDVVGATPLREMTTKGREEASAKVDSLRAGGETRFLPALKHASGLLDGRPAGDRQYRPGFIFLLSDGQDNGVLGNLAGVRRYPTHTFGMCQSRCNPKSMVHIASQTKGSYHPVNDDLSNVTQALAVFLSGITSAVAVNARVDLHVPDNSGVLIKKIDSGAYEGTIENANGKSKGSVTFGVFSSQEEKKFIVYLHVPKLENVQATTAPQPLLTVSGEYSTPAGGRKVEKMNESKIQVERHAPATTKPAAGDHHVTASAWSEAVMVEIVRIKVVSIVEEVLKNHEQQEEPDQKQMAKELREKWESFIKETPAGKDAAERLKEKLPKHHFDEVHASLVQEEYDGVLYLYSWLASHKTQQATTMAASSSATVAGWFRQQYMQQMAADAVFDACGIRPGVDIELDATGCGCGCAVDMDRIDRRLELWSSLKRDAPLMFQPSEDAKSHHLTAVFCEASLDAINRAMHHDMYLAVVHASNLRRCYSGAGKQEPHGDGSTSELPAHDDDAPPHAIEKHSE</sequence>
<dbReference type="AlphaFoldDB" id="J3NA77"/>
<dbReference type="HOGENOM" id="CLU_006228_4_1_1"/>